<accession>A0AAC8UDH7</accession>
<evidence type="ECO:0000313" key="1">
    <source>
        <dbReference type="EMBL" id="AKO32925.1"/>
    </source>
</evidence>
<dbReference type="InterPro" id="IPR007215">
    <property type="entry name" value="Sulphur_relay_TusB/DsrH"/>
</dbReference>
<dbReference type="Proteomes" id="UP000060132">
    <property type="component" value="Chromosome"/>
</dbReference>
<reference evidence="1 2" key="1">
    <citation type="journal article" date="2015" name="PLoS Negl. Trop. Dis.">
        <title>Haemophilus ducreyi Cutaneous Ulcer Strains Are Nearly Identical to Class I Genital Ulcer Strains.</title>
        <authorList>
            <person name="Gangaiah D."/>
            <person name="Webb K.M."/>
            <person name="Humphreys T.L."/>
            <person name="Fortney K.R."/>
            <person name="Toh E."/>
            <person name="Tai A."/>
            <person name="Katz S.S."/>
            <person name="Pillay A."/>
            <person name="Chen C.Y."/>
            <person name="Roberts S.A."/>
            <person name="Munson R.S.Jr."/>
            <person name="Spinola S.M."/>
        </authorList>
    </citation>
    <scope>NUCLEOTIDE SEQUENCE [LARGE SCALE GENOMIC DNA]</scope>
    <source>
        <strain evidence="2">CLU2</strain>
    </source>
</reference>
<dbReference type="AlphaFoldDB" id="A0AAC8UDH7"/>
<evidence type="ECO:0000313" key="2">
    <source>
        <dbReference type="Proteomes" id="UP000060132"/>
    </source>
</evidence>
<sequence>MLYTFSKANYSLDDLQIILTHITKQDIIVLWQDGVLLAVKYPFLFTQKTPVFALSQDAQARNLSLSIPTISLTEFIKLTEKYFPQIAF</sequence>
<proteinExistence type="predicted"/>
<dbReference type="OMA" id="FYPHIAF"/>
<dbReference type="EMBL" id="CP011219">
    <property type="protein sequence ID" value="AKO32925.1"/>
    <property type="molecule type" value="Genomic_DNA"/>
</dbReference>
<dbReference type="GO" id="GO:0005737">
    <property type="term" value="C:cytoplasm"/>
    <property type="evidence" value="ECO:0007669"/>
    <property type="project" value="InterPro"/>
</dbReference>
<name>A0AAC8UDH7_HAEDC</name>
<dbReference type="RefSeq" id="WP_010945661.1">
    <property type="nucleotide sequence ID" value="NZ_CP011219.1"/>
</dbReference>
<dbReference type="Pfam" id="PF04077">
    <property type="entry name" value="DsrH"/>
    <property type="match status" value="1"/>
</dbReference>
<dbReference type="Gene3D" id="3.40.1260.10">
    <property type="entry name" value="DsrEFH-like"/>
    <property type="match status" value="1"/>
</dbReference>
<dbReference type="InterPro" id="IPR027396">
    <property type="entry name" value="DsrEFH-like"/>
</dbReference>
<dbReference type="GO" id="GO:0002143">
    <property type="term" value="P:tRNA wobble position uridine thiolation"/>
    <property type="evidence" value="ECO:0007669"/>
    <property type="project" value="InterPro"/>
</dbReference>
<gene>
    <name evidence="1" type="ORF">RZ57_07440</name>
</gene>
<organism evidence="1 2">
    <name type="scientific">Haemophilus ducreyi</name>
    <dbReference type="NCBI Taxonomy" id="730"/>
    <lineage>
        <taxon>Bacteria</taxon>
        <taxon>Pseudomonadati</taxon>
        <taxon>Pseudomonadota</taxon>
        <taxon>Gammaproteobacteria</taxon>
        <taxon>Pasteurellales</taxon>
        <taxon>Pasteurellaceae</taxon>
        <taxon>Haemophilus</taxon>
    </lineage>
</organism>
<evidence type="ECO:0008006" key="3">
    <source>
        <dbReference type="Google" id="ProtNLM"/>
    </source>
</evidence>
<protein>
    <recommendedName>
        <fullName evidence="3">Protein involved in oxidation of intracellular sulfur</fullName>
    </recommendedName>
</protein>
<dbReference type="SUPFAM" id="SSF75169">
    <property type="entry name" value="DsrEFH-like"/>
    <property type="match status" value="1"/>
</dbReference>